<dbReference type="OrthoDB" id="5382099at2759"/>
<dbReference type="GeneID" id="22896670"/>
<evidence type="ECO:0000313" key="1">
    <source>
        <dbReference type="EMBL" id="EGX45515.1"/>
    </source>
</evidence>
<dbReference type="AlphaFoldDB" id="G1XMR8"/>
<reference evidence="1 2" key="1">
    <citation type="journal article" date="2011" name="PLoS Pathog.">
        <title>Genomic and proteomic analyses of the fungus Arthrobotrys oligospora provide insights into nematode-trap formation.</title>
        <authorList>
            <person name="Yang J."/>
            <person name="Wang L."/>
            <person name="Ji X."/>
            <person name="Feng Y."/>
            <person name="Li X."/>
            <person name="Zou C."/>
            <person name="Xu J."/>
            <person name="Ren Y."/>
            <person name="Mi Q."/>
            <person name="Wu J."/>
            <person name="Liu S."/>
            <person name="Liu Y."/>
            <person name="Huang X."/>
            <person name="Wang H."/>
            <person name="Niu X."/>
            <person name="Li J."/>
            <person name="Liang L."/>
            <person name="Luo Y."/>
            <person name="Ji K."/>
            <person name="Zhou W."/>
            <person name="Yu Z."/>
            <person name="Li G."/>
            <person name="Liu Y."/>
            <person name="Li L."/>
            <person name="Qiao M."/>
            <person name="Feng L."/>
            <person name="Zhang K.-Q."/>
        </authorList>
    </citation>
    <scope>NUCLEOTIDE SEQUENCE [LARGE SCALE GENOMIC DNA]</scope>
    <source>
        <strain evidence="2">ATCC 24927 / CBS 115.81 / DSM 1491</strain>
    </source>
</reference>
<accession>G1XMR8</accession>
<comment type="caution">
    <text evidence="1">The sequence shown here is derived from an EMBL/GenBank/DDBJ whole genome shotgun (WGS) entry which is preliminary data.</text>
</comment>
<keyword evidence="2" id="KW-1185">Reference proteome</keyword>
<protein>
    <submittedName>
        <fullName evidence="1">Uncharacterized protein</fullName>
    </submittedName>
</protein>
<dbReference type="HOGENOM" id="CLU_1337225_0_0_1"/>
<proteinExistence type="predicted"/>
<organism evidence="1 2">
    <name type="scientific">Arthrobotrys oligospora (strain ATCC 24927 / CBS 115.81 / DSM 1491)</name>
    <name type="common">Nematode-trapping fungus</name>
    <name type="synonym">Didymozoophaga oligospora</name>
    <dbReference type="NCBI Taxonomy" id="756982"/>
    <lineage>
        <taxon>Eukaryota</taxon>
        <taxon>Fungi</taxon>
        <taxon>Dikarya</taxon>
        <taxon>Ascomycota</taxon>
        <taxon>Pezizomycotina</taxon>
        <taxon>Orbiliomycetes</taxon>
        <taxon>Orbiliales</taxon>
        <taxon>Orbiliaceae</taxon>
        <taxon>Orbilia</taxon>
        <taxon>Orbilia oligospora</taxon>
    </lineage>
</organism>
<dbReference type="InParanoid" id="G1XMR8"/>
<dbReference type="Proteomes" id="UP000008784">
    <property type="component" value="Unassembled WGS sequence"/>
</dbReference>
<dbReference type="RefSeq" id="XP_011125780.1">
    <property type="nucleotide sequence ID" value="XM_011127478.1"/>
</dbReference>
<sequence length="205" mass="22874">MEENHQWIQALEDFNRRISQPCAASSLSYQETNIIHDPQHQSLDAMQLDWPHLSSGSPASEADPNFDIDGFLQESYNILGLSPGEEVIHNAGSQNPMALTGFNSATLNQTPESEYSGPGETVLAIPQSAQTLKPLKVVQRKQRKYREGTRYQAKTWNEEPYSKVFRLEKQKKRSRTSLASHVLGPKRGAAIILRIQGSVAQDASD</sequence>
<dbReference type="EMBL" id="ADOT01000259">
    <property type="protein sequence ID" value="EGX45515.1"/>
    <property type="molecule type" value="Genomic_DNA"/>
</dbReference>
<evidence type="ECO:0000313" key="2">
    <source>
        <dbReference type="Proteomes" id="UP000008784"/>
    </source>
</evidence>
<gene>
    <name evidence="1" type="ORF">AOL_s00169g121</name>
</gene>
<name>G1XMR8_ARTOA</name>